<feature type="region of interest" description="Disordered" evidence="1">
    <location>
        <begin position="285"/>
        <end position="340"/>
    </location>
</feature>
<protein>
    <submittedName>
        <fullName evidence="3">Metallophosphatase domain-containing protein</fullName>
    </submittedName>
</protein>
<proteinExistence type="predicted"/>
<feature type="compositionally biased region" description="Polar residues" evidence="1">
    <location>
        <begin position="321"/>
        <end position="334"/>
    </location>
</feature>
<comment type="caution">
    <text evidence="3">The sequence shown here is derived from an EMBL/GenBank/DDBJ whole genome shotgun (WGS) entry which is preliminary data.</text>
</comment>
<dbReference type="Proteomes" id="UP000703269">
    <property type="component" value="Unassembled WGS sequence"/>
</dbReference>
<evidence type="ECO:0000256" key="1">
    <source>
        <dbReference type="SAM" id="MobiDB-lite"/>
    </source>
</evidence>
<dbReference type="Pfam" id="PF00149">
    <property type="entry name" value="Metallophos"/>
    <property type="match status" value="1"/>
</dbReference>
<dbReference type="InterPro" id="IPR051693">
    <property type="entry name" value="UPF0046_metallophosphoest"/>
</dbReference>
<name>A0A9P3G3T0_9APHY</name>
<dbReference type="AlphaFoldDB" id="A0A9P3G3T0"/>
<evidence type="ECO:0000313" key="3">
    <source>
        <dbReference type="EMBL" id="GJE87350.1"/>
    </source>
</evidence>
<dbReference type="GO" id="GO:0016787">
    <property type="term" value="F:hydrolase activity"/>
    <property type="evidence" value="ECO:0007669"/>
    <property type="project" value="InterPro"/>
</dbReference>
<dbReference type="InterPro" id="IPR029052">
    <property type="entry name" value="Metallo-depent_PP-like"/>
</dbReference>
<evidence type="ECO:0000313" key="4">
    <source>
        <dbReference type="Proteomes" id="UP000703269"/>
    </source>
</evidence>
<dbReference type="SUPFAM" id="SSF56300">
    <property type="entry name" value="Metallo-dependent phosphatases"/>
    <property type="match status" value="1"/>
</dbReference>
<dbReference type="PANTHER" id="PTHR12905">
    <property type="entry name" value="METALLOPHOSPHOESTERASE"/>
    <property type="match status" value="1"/>
</dbReference>
<feature type="region of interest" description="Disordered" evidence="1">
    <location>
        <begin position="1"/>
        <end position="22"/>
    </location>
</feature>
<gene>
    <name evidence="3" type="ORF">PsYK624_034330</name>
</gene>
<dbReference type="PANTHER" id="PTHR12905:SF0">
    <property type="entry name" value="CALCINEURIN-LIKE PHOSPHOESTERASE DOMAIN-CONTAINING PROTEIN"/>
    <property type="match status" value="1"/>
</dbReference>
<sequence length="340" mass="37048">MFSTPSASPPPPPLRGASFGADGVSAPLASDTAVVHTEYDVASPPPKPAGAWTRFVCISDTHDRTFAVPDGDVLLHAGDLTESGTLVGMRGTVEWLAAMPHKIKIIIAGNHDLTLDDHDDWYEREYSRWHRFGKEDAEAVKGLLTSDEAREARIVYLQDEKHEFQVREDGRTWSVYGSPWSPYFYNWAFNYKRGLGAEGLISKIPATDILLTHGPPAGILDRVITGEWVGCETLTARLPKLKPRLHVFGHIHEAHGVRVGEWQSPGGSPDTSSATPRTVFVNAANFPAGPQRKGPEGWTRGVGQGAFQPVIVDLRDAIDQPESNDVPNPDNEPSPQGLAA</sequence>
<dbReference type="InterPro" id="IPR004843">
    <property type="entry name" value="Calcineurin-like_PHP"/>
</dbReference>
<dbReference type="Gene3D" id="3.60.21.10">
    <property type="match status" value="1"/>
</dbReference>
<dbReference type="EMBL" id="BPQB01000006">
    <property type="protein sequence ID" value="GJE87350.1"/>
    <property type="molecule type" value="Genomic_DNA"/>
</dbReference>
<organism evidence="3 4">
    <name type="scientific">Phanerochaete sordida</name>
    <dbReference type="NCBI Taxonomy" id="48140"/>
    <lineage>
        <taxon>Eukaryota</taxon>
        <taxon>Fungi</taxon>
        <taxon>Dikarya</taxon>
        <taxon>Basidiomycota</taxon>
        <taxon>Agaricomycotina</taxon>
        <taxon>Agaricomycetes</taxon>
        <taxon>Polyporales</taxon>
        <taxon>Phanerochaetaceae</taxon>
        <taxon>Phanerochaete</taxon>
    </lineage>
</organism>
<keyword evidence="4" id="KW-1185">Reference proteome</keyword>
<dbReference type="OrthoDB" id="630188at2759"/>
<reference evidence="3 4" key="1">
    <citation type="submission" date="2021-08" db="EMBL/GenBank/DDBJ databases">
        <title>Draft Genome Sequence of Phanerochaete sordida strain YK-624.</title>
        <authorList>
            <person name="Mori T."/>
            <person name="Dohra H."/>
            <person name="Suzuki T."/>
            <person name="Kawagishi H."/>
            <person name="Hirai H."/>
        </authorList>
    </citation>
    <scope>NUCLEOTIDE SEQUENCE [LARGE SCALE GENOMIC DNA]</scope>
    <source>
        <strain evidence="3 4">YK-624</strain>
    </source>
</reference>
<feature type="domain" description="Calcineurin-like phosphoesterase" evidence="2">
    <location>
        <begin position="54"/>
        <end position="253"/>
    </location>
</feature>
<accession>A0A9P3G3T0</accession>
<dbReference type="CDD" id="cd07379">
    <property type="entry name" value="MPP_239FB"/>
    <property type="match status" value="1"/>
</dbReference>
<evidence type="ECO:0000259" key="2">
    <source>
        <dbReference type="Pfam" id="PF00149"/>
    </source>
</evidence>